<dbReference type="InterPro" id="IPR002509">
    <property type="entry name" value="NODB_dom"/>
</dbReference>
<sequence>MDFRIERLSGIDRYAAAAAISRRFHPAGSGVVAVASGEAYADGIAAGTFAADGGMPVLFVKRDHIPSVTAAELDRLQPSMIFVFGGPSTISEEIVRELGSNWTDEGAVERIGGADRFEVAAAASARAFTGPLRTVYVASGRVWPDGLTGGAAAAVDGSPMLLTDTAQLPATTEAELRRLSPGRILLLGGPASVSSTVADALGQIAPIERVWGADRYSTALAIAKRVFGSDRPGLMVATGANYPDALAGSAAAVVTRGPILLSRDHGLPPGTDAELTRLGPDTAYLLGGTASVPIEIPRLVQKELGVCWAGFAPPDGRTEVISAVAGVSGQKIANTFDMGGRMTGAADIVRYLIDHQVCTTFFPTSIMADTPEGHDVMALIAAHPELFEIGNHTVHHCDLVRGGGGSPTAAPCQVPMTDSFVRAELSDAETVLRGLSGMTVRPYWRPPFGSSDARVQSLATSVGYPKTMMWSRDTADWDPGTSTADILDAVLNPTPPAGTIVLNHLGGYNTGAALPTIISTLRARGVTVTTVSDLMDG</sequence>
<dbReference type="RefSeq" id="WP_344063208.1">
    <property type="nucleotide sequence ID" value="NZ_BAAAPN010000028.1"/>
</dbReference>
<dbReference type="Pfam" id="PF01522">
    <property type="entry name" value="Polysacc_deac_1"/>
    <property type="match status" value="1"/>
</dbReference>
<accession>A0ABN2KBZ8</accession>
<dbReference type="PANTHER" id="PTHR30032:SF4">
    <property type="entry name" value="AMIDASE ENHANCER"/>
    <property type="match status" value="1"/>
</dbReference>
<dbReference type="Proteomes" id="UP001501475">
    <property type="component" value="Unassembled WGS sequence"/>
</dbReference>
<dbReference type="CDD" id="cd10917">
    <property type="entry name" value="CE4_NodB_like_6s_7s"/>
    <property type="match status" value="1"/>
</dbReference>
<gene>
    <name evidence="2" type="ORF">GCM10009810_10880</name>
</gene>
<protein>
    <recommendedName>
        <fullName evidence="1">NodB homology domain-containing protein</fullName>
    </recommendedName>
</protein>
<reference evidence="2 3" key="1">
    <citation type="journal article" date="2019" name="Int. J. Syst. Evol. Microbiol.">
        <title>The Global Catalogue of Microorganisms (GCM) 10K type strain sequencing project: providing services to taxonomists for standard genome sequencing and annotation.</title>
        <authorList>
            <consortium name="The Broad Institute Genomics Platform"/>
            <consortium name="The Broad Institute Genome Sequencing Center for Infectious Disease"/>
            <person name="Wu L."/>
            <person name="Ma J."/>
        </authorList>
    </citation>
    <scope>NUCLEOTIDE SEQUENCE [LARGE SCALE GENOMIC DNA]</scope>
    <source>
        <strain evidence="2 3">JCM 15591</strain>
    </source>
</reference>
<organism evidence="2 3">
    <name type="scientific">Nostocoides vanveenii</name>
    <dbReference type="NCBI Taxonomy" id="330835"/>
    <lineage>
        <taxon>Bacteria</taxon>
        <taxon>Bacillati</taxon>
        <taxon>Actinomycetota</taxon>
        <taxon>Actinomycetes</taxon>
        <taxon>Micrococcales</taxon>
        <taxon>Intrasporangiaceae</taxon>
        <taxon>Nostocoides</taxon>
    </lineage>
</organism>
<evidence type="ECO:0000313" key="2">
    <source>
        <dbReference type="EMBL" id="GAA1752683.1"/>
    </source>
</evidence>
<dbReference type="InterPro" id="IPR051922">
    <property type="entry name" value="Bact_Sporulation_Assoc"/>
</dbReference>
<comment type="caution">
    <text evidence="2">The sequence shown here is derived from an EMBL/GenBank/DDBJ whole genome shotgun (WGS) entry which is preliminary data.</text>
</comment>
<evidence type="ECO:0000313" key="3">
    <source>
        <dbReference type="Proteomes" id="UP001501475"/>
    </source>
</evidence>
<dbReference type="EMBL" id="BAAAPN010000028">
    <property type="protein sequence ID" value="GAA1752683.1"/>
    <property type="molecule type" value="Genomic_DNA"/>
</dbReference>
<dbReference type="Pfam" id="PF04122">
    <property type="entry name" value="CW_binding_2"/>
    <property type="match status" value="3"/>
</dbReference>
<keyword evidence="3" id="KW-1185">Reference proteome</keyword>
<dbReference type="PROSITE" id="PS51677">
    <property type="entry name" value="NODB"/>
    <property type="match status" value="1"/>
</dbReference>
<feature type="domain" description="NodB homology" evidence="1">
    <location>
        <begin position="330"/>
        <end position="529"/>
    </location>
</feature>
<dbReference type="InterPro" id="IPR007253">
    <property type="entry name" value="Cell_wall-bd_2"/>
</dbReference>
<dbReference type="PANTHER" id="PTHR30032">
    <property type="entry name" value="N-ACETYLMURAMOYL-L-ALANINE AMIDASE-RELATED"/>
    <property type="match status" value="1"/>
</dbReference>
<dbReference type="InterPro" id="IPR011330">
    <property type="entry name" value="Glyco_hydro/deAcase_b/a-brl"/>
</dbReference>
<evidence type="ECO:0000259" key="1">
    <source>
        <dbReference type="PROSITE" id="PS51677"/>
    </source>
</evidence>
<dbReference type="Gene3D" id="3.20.20.370">
    <property type="entry name" value="Glycoside hydrolase/deacetylase"/>
    <property type="match status" value="1"/>
</dbReference>
<name>A0ABN2KBZ8_9MICO</name>
<proteinExistence type="predicted"/>
<dbReference type="SUPFAM" id="SSF88713">
    <property type="entry name" value="Glycoside hydrolase/deacetylase"/>
    <property type="match status" value="1"/>
</dbReference>